<protein>
    <recommendedName>
        <fullName evidence="5">BAR domain-containing protein</fullName>
    </recommendedName>
</protein>
<evidence type="ECO:0000256" key="1">
    <source>
        <dbReference type="SAM" id="Coils"/>
    </source>
</evidence>
<gene>
    <name evidence="3" type="ORF">F1559_002369</name>
</gene>
<dbReference type="EMBL" id="VWRR01000018">
    <property type="protein sequence ID" value="KAF6000729.1"/>
    <property type="molecule type" value="Genomic_DNA"/>
</dbReference>
<comment type="caution">
    <text evidence="3">The sequence shown here is derived from an EMBL/GenBank/DDBJ whole genome shotgun (WGS) entry which is preliminary data.</text>
</comment>
<dbReference type="Proteomes" id="UP000530660">
    <property type="component" value="Unassembled WGS sequence"/>
</dbReference>
<accession>A0A7J7IDH3</accession>
<organism evidence="3 4">
    <name type="scientific">Cyanidiococcus yangmingshanensis</name>
    <dbReference type="NCBI Taxonomy" id="2690220"/>
    <lineage>
        <taxon>Eukaryota</taxon>
        <taxon>Rhodophyta</taxon>
        <taxon>Bangiophyceae</taxon>
        <taxon>Cyanidiales</taxon>
        <taxon>Cyanidiaceae</taxon>
        <taxon>Cyanidiococcus</taxon>
    </lineage>
</organism>
<dbReference type="SUPFAM" id="SSF103657">
    <property type="entry name" value="BAR/IMD domain-like"/>
    <property type="match status" value="1"/>
</dbReference>
<dbReference type="InterPro" id="IPR027267">
    <property type="entry name" value="AH/BAR_dom_sf"/>
</dbReference>
<reference evidence="3 4" key="1">
    <citation type="journal article" date="2020" name="J. Phycol.">
        <title>Comparative genome analysis reveals Cyanidiococcus gen. nov., a new extremophilic red algal genus sister to Cyanidioschyzon (Cyanidioschyzonaceae, Rhodophyta).</title>
        <authorList>
            <person name="Liu S.-L."/>
            <person name="Chiang Y.-R."/>
            <person name="Yoon H.S."/>
            <person name="Fu H.-Y."/>
        </authorList>
    </citation>
    <scope>NUCLEOTIDE SEQUENCE [LARGE SCALE GENOMIC DNA]</scope>
    <source>
        <strain evidence="3 4">THAL066</strain>
    </source>
</reference>
<feature type="region of interest" description="Disordered" evidence="2">
    <location>
        <begin position="1"/>
        <end position="20"/>
    </location>
</feature>
<sequence length="294" mass="33889">MMTFADSDGPRDGAVPAPADQTATHWRPCARGWCSARQSASCVRILWRHSVMACSCFCWKRNFARLDRTPLKEYDENKQKVVAIEGHVSKLVRSLDQFQNSWVRIGELMVLFAKELQQTTVGEGNAERREQADRIASLAQTVSEEMRNHHLGEGEHGSTRLLQYVKEFQSRLRECRERSARLEKLAKDYDARRAVVSDKEQAKTEEKKLAPLRDLMYEAESRFREAEADVLQRQKFIITHAPLITNACLICFAAIESERVQFLAEKSTDFYRLRDDQLRPTLHSIETEVFPPLS</sequence>
<dbReference type="AlphaFoldDB" id="A0A7J7IDH3"/>
<evidence type="ECO:0000313" key="4">
    <source>
        <dbReference type="Proteomes" id="UP000530660"/>
    </source>
</evidence>
<evidence type="ECO:0008006" key="5">
    <source>
        <dbReference type="Google" id="ProtNLM"/>
    </source>
</evidence>
<feature type="coiled-coil region" evidence="1">
    <location>
        <begin position="165"/>
        <end position="192"/>
    </location>
</feature>
<evidence type="ECO:0000256" key="2">
    <source>
        <dbReference type="SAM" id="MobiDB-lite"/>
    </source>
</evidence>
<dbReference type="Gene3D" id="1.20.1270.60">
    <property type="entry name" value="Arfaptin homology (AH) domain/BAR domain"/>
    <property type="match status" value="1"/>
</dbReference>
<name>A0A7J7IDH3_9RHOD</name>
<dbReference type="OrthoDB" id="10323311at2759"/>
<evidence type="ECO:0000313" key="3">
    <source>
        <dbReference type="EMBL" id="KAF6000729.1"/>
    </source>
</evidence>
<keyword evidence="1" id="KW-0175">Coiled coil</keyword>
<proteinExistence type="predicted"/>
<keyword evidence="4" id="KW-1185">Reference proteome</keyword>